<feature type="domain" description="Glycosyl hydrolases family 22 (GH22)" evidence="4">
    <location>
        <begin position="188"/>
        <end position="206"/>
    </location>
</feature>
<dbReference type="PANTHER" id="PTHR11407:SF69">
    <property type="entry name" value="LYSOZYME C, MILK ISOZYME"/>
    <property type="match status" value="1"/>
</dbReference>
<dbReference type="SUPFAM" id="SSF53955">
    <property type="entry name" value="Lysozyme-like"/>
    <property type="match status" value="1"/>
</dbReference>
<evidence type="ECO:0000259" key="4">
    <source>
        <dbReference type="PROSITE" id="PS00128"/>
    </source>
</evidence>
<evidence type="ECO:0000256" key="3">
    <source>
        <dbReference type="SAM" id="SignalP"/>
    </source>
</evidence>
<comment type="caution">
    <text evidence="5">The sequence shown here is derived from an EMBL/GenBank/DDBJ whole genome shotgun (WGS) entry which is preliminary data.</text>
</comment>
<dbReference type="InterPro" id="IPR001916">
    <property type="entry name" value="Glyco_hydro_22"/>
</dbReference>
<dbReference type="GO" id="GO:0003796">
    <property type="term" value="F:lysozyme activity"/>
    <property type="evidence" value="ECO:0007669"/>
    <property type="project" value="TreeGrafter"/>
</dbReference>
<organism evidence="5 6">
    <name type="scientific">Perca fluviatilis</name>
    <name type="common">European perch</name>
    <dbReference type="NCBI Taxonomy" id="8168"/>
    <lineage>
        <taxon>Eukaryota</taxon>
        <taxon>Metazoa</taxon>
        <taxon>Chordata</taxon>
        <taxon>Craniata</taxon>
        <taxon>Vertebrata</taxon>
        <taxon>Euteleostomi</taxon>
        <taxon>Actinopterygii</taxon>
        <taxon>Neopterygii</taxon>
        <taxon>Teleostei</taxon>
        <taxon>Neoteleostei</taxon>
        <taxon>Acanthomorphata</taxon>
        <taxon>Eupercaria</taxon>
        <taxon>Perciformes</taxon>
        <taxon>Percoidei</taxon>
        <taxon>Percidae</taxon>
        <taxon>Percinae</taxon>
        <taxon>Perca</taxon>
    </lineage>
</organism>
<keyword evidence="6" id="KW-1185">Reference proteome</keyword>
<dbReference type="PROSITE" id="PS51348">
    <property type="entry name" value="GLYCOSYL_HYDROL_F22_2"/>
    <property type="match status" value="1"/>
</dbReference>
<keyword evidence="3" id="KW-0732">Signal</keyword>
<dbReference type="Gene3D" id="1.10.530.10">
    <property type="match status" value="1"/>
</dbReference>
<dbReference type="Pfam" id="PF00062">
    <property type="entry name" value="Lys"/>
    <property type="match status" value="1"/>
</dbReference>
<evidence type="ECO:0000256" key="2">
    <source>
        <dbReference type="SAM" id="MobiDB-lite"/>
    </source>
</evidence>
<dbReference type="InterPro" id="IPR019799">
    <property type="entry name" value="Glyco_hydro_22_CS"/>
</dbReference>
<feature type="region of interest" description="Disordered" evidence="2">
    <location>
        <begin position="79"/>
        <end position="160"/>
    </location>
</feature>
<name>A0A6A5EXG0_PERFL</name>
<dbReference type="Proteomes" id="UP000465112">
    <property type="component" value="Chromosome 1"/>
</dbReference>
<accession>A0A6A5EXG0</accession>
<feature type="compositionally biased region" description="Polar residues" evidence="2">
    <location>
        <begin position="119"/>
        <end position="129"/>
    </location>
</feature>
<feature type="signal peptide" evidence="3">
    <location>
        <begin position="1"/>
        <end position="21"/>
    </location>
</feature>
<protein>
    <recommendedName>
        <fullName evidence="4">Glycosyl hydrolases family 22 (GH22) domain-containing protein</fullName>
    </recommendedName>
</protein>
<feature type="chain" id="PRO_5025595649" description="Glycosyl hydrolases family 22 (GH22) domain-containing protein" evidence="3">
    <location>
        <begin position="22"/>
        <end position="235"/>
    </location>
</feature>
<evidence type="ECO:0000313" key="6">
    <source>
        <dbReference type="Proteomes" id="UP000465112"/>
    </source>
</evidence>
<gene>
    <name evidence="5" type="ORF">PFLUV_G00002380</name>
</gene>
<sequence>MKFGLLVVLAVAVLVPSLSEGRTISRCELREKLGQAITLPPQLQKFKQQYLARVICEVNSQSRLNTGLVKVFGKRRTATTATPTTMTTTHTSTTQSTTRKLNTTAPTTTRPIPTGATKSTLGTNETRAVNNRRKREASSEELLNEDERSSEDQSSEESEESSFGLYGLFQLSDETFCNSGYRSSKNKCNTTCDAFTDDNITDDIDCFVKTDQWRLFLNSASRECQYGAKNFFDQC</sequence>
<evidence type="ECO:0000313" key="5">
    <source>
        <dbReference type="EMBL" id="KAF1394567.1"/>
    </source>
</evidence>
<dbReference type="EMBL" id="VHII01000001">
    <property type="protein sequence ID" value="KAF1394567.1"/>
    <property type="molecule type" value="Genomic_DNA"/>
</dbReference>
<dbReference type="AlphaFoldDB" id="A0A6A5EXG0"/>
<keyword evidence="1" id="KW-1015">Disulfide bond</keyword>
<proteinExistence type="predicted"/>
<dbReference type="InterPro" id="IPR023346">
    <property type="entry name" value="Lysozyme-like_dom_sf"/>
</dbReference>
<dbReference type="PROSITE" id="PS00128">
    <property type="entry name" value="GLYCOSYL_HYDROL_F22_1"/>
    <property type="match status" value="1"/>
</dbReference>
<reference evidence="5 6" key="1">
    <citation type="submission" date="2019-06" db="EMBL/GenBank/DDBJ databases">
        <title>A chromosome-scale genome assembly of the European perch, Perca fluviatilis.</title>
        <authorList>
            <person name="Roques C."/>
            <person name="Zahm M."/>
            <person name="Cabau C."/>
            <person name="Klopp C."/>
            <person name="Bouchez O."/>
            <person name="Donnadieu C."/>
            <person name="Kuhl H."/>
            <person name="Gislard M."/>
            <person name="Guendouz S."/>
            <person name="Journot L."/>
            <person name="Haffray P."/>
            <person name="Bestin A."/>
            <person name="Morvezen R."/>
            <person name="Feron R."/>
            <person name="Wen M."/>
            <person name="Jouanno E."/>
            <person name="Herpin A."/>
            <person name="Schartl M."/>
            <person name="Postlethwait J."/>
            <person name="Schaerlinger B."/>
            <person name="Chardard D."/>
            <person name="Lecocq T."/>
            <person name="Poncet C."/>
            <person name="Jaffrelo L."/>
            <person name="Lampietro C."/>
            <person name="Guiguen Y."/>
        </authorList>
    </citation>
    <scope>NUCLEOTIDE SEQUENCE [LARGE SCALE GENOMIC DNA]</scope>
    <source>
        <tissue evidence="5">Blood</tissue>
    </source>
</reference>
<evidence type="ECO:0000256" key="1">
    <source>
        <dbReference type="ARBA" id="ARBA00023157"/>
    </source>
</evidence>
<feature type="compositionally biased region" description="Low complexity" evidence="2">
    <location>
        <begin position="79"/>
        <end position="118"/>
    </location>
</feature>
<dbReference type="SMART" id="SM00263">
    <property type="entry name" value="LYZ1"/>
    <property type="match status" value="1"/>
</dbReference>
<dbReference type="PANTHER" id="PTHR11407">
    <property type="entry name" value="LYSOZYME C"/>
    <property type="match status" value="1"/>
</dbReference>